<feature type="region of interest" description="Disordered" evidence="5">
    <location>
        <begin position="754"/>
        <end position="801"/>
    </location>
</feature>
<feature type="region of interest" description="Disordered" evidence="5">
    <location>
        <begin position="818"/>
        <end position="864"/>
    </location>
</feature>
<feature type="compositionally biased region" description="Polar residues" evidence="5">
    <location>
        <begin position="844"/>
        <end position="862"/>
    </location>
</feature>
<dbReference type="InterPro" id="IPR006614">
    <property type="entry name" value="Peroxin/Ferlin"/>
</dbReference>
<dbReference type="PANTHER" id="PTHR31679">
    <property type="entry name" value="PEROXISOMAL MEMBRANE PROTEIN PEX30-RELATED"/>
    <property type="match status" value="1"/>
</dbReference>
<comment type="subcellular location">
    <subcellularLocation>
        <location evidence="1">Endomembrane system</location>
        <topology evidence="1">Multi-pass membrane protein</topology>
    </subcellularLocation>
</comment>
<dbReference type="GO" id="GO:0007031">
    <property type="term" value="P:peroxisome organization"/>
    <property type="evidence" value="ECO:0007669"/>
    <property type="project" value="TreeGrafter"/>
</dbReference>
<feature type="region of interest" description="Disordered" evidence="5">
    <location>
        <begin position="402"/>
        <end position="479"/>
    </location>
</feature>
<keyword evidence="3 6" id="KW-1133">Transmembrane helix</keyword>
<feature type="compositionally biased region" description="Polar residues" evidence="5">
    <location>
        <begin position="754"/>
        <end position="765"/>
    </location>
</feature>
<evidence type="ECO:0000313" key="9">
    <source>
        <dbReference type="Proteomes" id="UP001489004"/>
    </source>
</evidence>
<sequence length="935" mass="98944">MTKANEARGNKDYRETGWCSSEPELEAAYAELADAPSAGPEAPASLTPGQHAGRLRRTVCSSSGMGIKYKTEEVQRCSRTEEGKTYEVEVCVATTATYGDRFRAVFQYRIEAIDPKSSSLKAEYQLVYVSSVNGFIKKAIERGASNGITKNFETLREVLGKLVEIQKPKTAETPLAAQAPARVKTSPPRLQHHIPWYLGALDHQVVGMVEPLAHWLRCQTGQAVAPGSNMAMVLGGSLLVVTLSILIIILQGVQEVCRTGSGWTASACHTLLSCLDVPQSVRGVVTGLLLLVAARAVLLRSRSAMGWGVAWLGLTTPPPKPLESDTPQKGVRFEGFDAALESASASIADTVEELASPPPPAKPETPNGLTTASVSVKQSSDKAVSQIKAGMKGIKRYVSEQWKASPGKGPSPAFTSVSASPPKHRRSTTEGGQADQADMDPSSPLSAVNETHAMEGPDDDSAAIVGSPPAEKTPTALTKVRVRRGLSTGQISPLLENMKTTFGLGPRPSPTPSPAQHVQQASTPVFSDDEDMSAAAVEMSMMSPREETSTEDMEAVATGPLQEEVFENERLQPWSGFGHSWPGHFLPTDRVGHWSNRSGKPGAKESMAFDSVAPQLPPGWRWVEDDWQIDMTGLVDSSVDEEGWTYAVDFNWLRMPPASGAGKKKVRDFVRRRRWIRTRLREGIDSMVSVDIMAAGSPPPVAPLPVTDAAPISLLSWAMAKAVIPHVSEDTGSPIGQKAAATALHIPTPLPTPQISFAATTTPPTSIAGANLPDPCFDDVASRRPSLSQMSAGGQPAVGSAPIQSDAALSFAGDQPLAAETGLPGADWAGPPSDLQTGAGGNDRNFSASSPPDSLTPPQTTDGIALPTAATVGKNAIMRQDEQAAETRATPVSGQHVNYAAGAKADMLSMLGSPVETDVPDIKEPGDRSGAAQDM</sequence>
<dbReference type="SMART" id="SM00694">
    <property type="entry name" value="DysFC"/>
    <property type="match status" value="1"/>
</dbReference>
<feature type="region of interest" description="Disordered" evidence="5">
    <location>
        <begin position="34"/>
        <end position="55"/>
    </location>
</feature>
<dbReference type="GO" id="GO:0012505">
    <property type="term" value="C:endomembrane system"/>
    <property type="evidence" value="ECO:0007669"/>
    <property type="project" value="UniProtKB-SubCell"/>
</dbReference>
<dbReference type="InterPro" id="IPR052646">
    <property type="entry name" value="Peroxisomal_PEX28-32"/>
</dbReference>
<feature type="region of interest" description="Disordered" evidence="5">
    <location>
        <begin position="914"/>
        <end position="935"/>
    </location>
</feature>
<evidence type="ECO:0000256" key="1">
    <source>
        <dbReference type="ARBA" id="ARBA00004127"/>
    </source>
</evidence>
<proteinExistence type="predicted"/>
<evidence type="ECO:0000256" key="4">
    <source>
        <dbReference type="ARBA" id="ARBA00023136"/>
    </source>
</evidence>
<feature type="region of interest" description="Disordered" evidence="5">
    <location>
        <begin position="351"/>
        <end position="381"/>
    </location>
</feature>
<keyword evidence="4 6" id="KW-0472">Membrane</keyword>
<reference evidence="8 9" key="1">
    <citation type="journal article" date="2024" name="Nat. Commun.">
        <title>Phylogenomics reveals the evolutionary origins of lichenization in chlorophyte algae.</title>
        <authorList>
            <person name="Puginier C."/>
            <person name="Libourel C."/>
            <person name="Otte J."/>
            <person name="Skaloud P."/>
            <person name="Haon M."/>
            <person name="Grisel S."/>
            <person name="Petersen M."/>
            <person name="Berrin J.G."/>
            <person name="Delaux P.M."/>
            <person name="Dal Grande F."/>
            <person name="Keller J."/>
        </authorList>
    </citation>
    <scope>NUCLEOTIDE SEQUENCE [LARGE SCALE GENOMIC DNA]</scope>
    <source>
        <strain evidence="8 9">SAG 2043</strain>
    </source>
</reference>
<keyword evidence="9" id="KW-1185">Reference proteome</keyword>
<protein>
    <recommendedName>
        <fullName evidence="7">VASt domain-containing protein</fullName>
    </recommendedName>
</protein>
<dbReference type="PROSITE" id="PS51778">
    <property type="entry name" value="VAST"/>
    <property type="match status" value="1"/>
</dbReference>
<dbReference type="InterPro" id="IPR010482">
    <property type="entry name" value="TECPR1-like_DysF"/>
</dbReference>
<feature type="transmembrane region" description="Helical" evidence="6">
    <location>
        <begin position="231"/>
        <end position="253"/>
    </location>
</feature>
<evidence type="ECO:0000256" key="2">
    <source>
        <dbReference type="ARBA" id="ARBA00022692"/>
    </source>
</evidence>
<dbReference type="AlphaFoldDB" id="A0AAW1Q8L6"/>
<feature type="region of interest" description="Disordered" evidence="5">
    <location>
        <begin position="505"/>
        <end position="527"/>
    </location>
</feature>
<comment type="caution">
    <text evidence="8">The sequence shown here is derived from an EMBL/GenBank/DDBJ whole genome shotgun (WGS) entry which is preliminary data.</text>
</comment>
<dbReference type="Pfam" id="PF06398">
    <property type="entry name" value="Pex24p"/>
    <property type="match status" value="1"/>
</dbReference>
<evidence type="ECO:0000256" key="3">
    <source>
        <dbReference type="ARBA" id="ARBA00022989"/>
    </source>
</evidence>
<organism evidence="8 9">
    <name type="scientific">[Myrmecia] bisecta</name>
    <dbReference type="NCBI Taxonomy" id="41462"/>
    <lineage>
        <taxon>Eukaryota</taxon>
        <taxon>Viridiplantae</taxon>
        <taxon>Chlorophyta</taxon>
        <taxon>core chlorophytes</taxon>
        <taxon>Trebouxiophyceae</taxon>
        <taxon>Trebouxiales</taxon>
        <taxon>Trebouxiaceae</taxon>
        <taxon>Myrmecia</taxon>
    </lineage>
</organism>
<dbReference type="InterPro" id="IPR031968">
    <property type="entry name" value="VASt"/>
</dbReference>
<feature type="compositionally biased region" description="Polar residues" evidence="5">
    <location>
        <begin position="514"/>
        <end position="525"/>
    </location>
</feature>
<feature type="domain" description="VASt" evidence="7">
    <location>
        <begin position="1"/>
        <end position="167"/>
    </location>
</feature>
<keyword evidence="2 6" id="KW-0812">Transmembrane</keyword>
<dbReference type="Proteomes" id="UP001489004">
    <property type="component" value="Unassembled WGS sequence"/>
</dbReference>
<evidence type="ECO:0000259" key="7">
    <source>
        <dbReference type="PROSITE" id="PS51778"/>
    </source>
</evidence>
<gene>
    <name evidence="8" type="ORF">WJX72_002011</name>
</gene>
<dbReference type="PANTHER" id="PTHR31679:SF2">
    <property type="entry name" value="PEROXISOMAL MEMBRANE PROTEIN PEX30-RELATED"/>
    <property type="match status" value="1"/>
</dbReference>
<evidence type="ECO:0000256" key="5">
    <source>
        <dbReference type="SAM" id="MobiDB-lite"/>
    </source>
</evidence>
<dbReference type="EMBL" id="JALJOR010000004">
    <property type="protein sequence ID" value="KAK9817772.1"/>
    <property type="molecule type" value="Genomic_DNA"/>
</dbReference>
<name>A0AAW1Q8L6_9CHLO</name>
<evidence type="ECO:0000256" key="6">
    <source>
        <dbReference type="SAM" id="Phobius"/>
    </source>
</evidence>
<dbReference type="GO" id="GO:0005778">
    <property type="term" value="C:peroxisomal membrane"/>
    <property type="evidence" value="ECO:0007669"/>
    <property type="project" value="TreeGrafter"/>
</dbReference>
<evidence type="ECO:0000313" key="8">
    <source>
        <dbReference type="EMBL" id="KAK9817772.1"/>
    </source>
</evidence>
<feature type="compositionally biased region" description="Polar residues" evidence="5">
    <location>
        <begin position="367"/>
        <end position="381"/>
    </location>
</feature>
<accession>A0AAW1Q8L6</accession>